<dbReference type="EMBL" id="JARELW010000016">
    <property type="protein sequence ID" value="MEA8802433.1"/>
    <property type="molecule type" value="Genomic_DNA"/>
</dbReference>
<evidence type="ECO:0000313" key="2">
    <source>
        <dbReference type="Proteomes" id="UP001303386"/>
    </source>
</evidence>
<evidence type="ECO:0008006" key="3">
    <source>
        <dbReference type="Google" id="ProtNLM"/>
    </source>
</evidence>
<protein>
    <recommendedName>
        <fullName evidence="3">Bacteriophage protein</fullName>
    </recommendedName>
</protein>
<evidence type="ECO:0000313" key="1">
    <source>
        <dbReference type="EMBL" id="MEA8802433.1"/>
    </source>
</evidence>
<name>A0AAW9LWL7_KLEAE</name>
<dbReference type="Proteomes" id="UP001303386">
    <property type="component" value="Unassembled WGS sequence"/>
</dbReference>
<sequence length="168" mass="18021">MKSGLTITTDNAESVLESLRQLSGMDVLVGIPDGPKREDAPLTNAELGYLQSTGATIEIDGEVVTLPPRPFLDMGIEDSRPRTTACLKAAAEAALDGKQDAAVSQLEKAGQIARDASKTVIGSGDRLTPLSDKTIQKRRKSKPPIKGIKPLYARGHLLESINYVVRKK</sequence>
<dbReference type="AlphaFoldDB" id="A0AAW9LWL7"/>
<reference evidence="1" key="1">
    <citation type="journal article" date="2023" name="J. Hosp. Infect.">
        <title>Cross-contamination of carbapenem-resistant Gram-negative bacteria between patients and hospital environment in the first year of a newly built surgical ward.</title>
        <authorList>
            <person name="Boutin S."/>
            <person name="Scherrer M."/>
            <person name="Spath I."/>
            <person name="Kocer K."/>
            <person name="Heeg K."/>
            <person name="Nurjadi D."/>
        </authorList>
    </citation>
    <scope>NUCLEOTIDE SEQUENCE</scope>
    <source>
        <strain evidence="1">KE10384</strain>
    </source>
</reference>
<gene>
    <name evidence="1" type="ORF">PZT46_24785</name>
</gene>
<accession>A0AAW9LWL7</accession>
<organism evidence="1 2">
    <name type="scientific">Klebsiella aerogenes</name>
    <name type="common">Enterobacter aerogenes</name>
    <dbReference type="NCBI Taxonomy" id="548"/>
    <lineage>
        <taxon>Bacteria</taxon>
        <taxon>Pseudomonadati</taxon>
        <taxon>Pseudomonadota</taxon>
        <taxon>Gammaproteobacteria</taxon>
        <taxon>Enterobacterales</taxon>
        <taxon>Enterobacteriaceae</taxon>
        <taxon>Klebsiella/Raoultella group</taxon>
        <taxon>Klebsiella</taxon>
    </lineage>
</organism>
<dbReference type="RefSeq" id="WP_323788112.1">
    <property type="nucleotide sequence ID" value="NZ_JARELW010000016.1"/>
</dbReference>
<comment type="caution">
    <text evidence="1">The sequence shown here is derived from an EMBL/GenBank/DDBJ whole genome shotgun (WGS) entry which is preliminary data.</text>
</comment>
<proteinExistence type="predicted"/>